<proteinExistence type="predicted"/>
<evidence type="ECO:0000313" key="2">
    <source>
        <dbReference type="Proteomes" id="UP000320421"/>
    </source>
</evidence>
<accession>A0A517PH23</accession>
<dbReference type="Pfam" id="PF14136">
    <property type="entry name" value="DUF4303"/>
    <property type="match status" value="1"/>
</dbReference>
<keyword evidence="2" id="KW-1185">Reference proteome</keyword>
<sequence>MLEGLADLFETEIRTTCRRYDELAPQDPLIGIGLMCDDGISSFASYLLSASMLPAEAAADFRFNPLDWEPCSEIRELAEVNLRLQQVKSEVDDSNFPQYARRVFDACIEALARLNLHDRYGSELFITMGGVDPTDLLEHEEYRFVERVNRPATYEAWLRDYA</sequence>
<gene>
    <name evidence="1" type="ORF">HG66A1_04110</name>
</gene>
<name>A0A517PH23_9PLAN</name>
<protein>
    <recommendedName>
        <fullName evidence="3">DUF4303 domain-containing protein</fullName>
    </recommendedName>
</protein>
<dbReference type="EMBL" id="CP036266">
    <property type="protein sequence ID" value="QDT18649.1"/>
    <property type="molecule type" value="Genomic_DNA"/>
</dbReference>
<evidence type="ECO:0000313" key="1">
    <source>
        <dbReference type="EMBL" id="QDT18649.1"/>
    </source>
</evidence>
<dbReference type="RefSeq" id="WP_145180356.1">
    <property type="nucleotide sequence ID" value="NZ_CP036266.1"/>
</dbReference>
<organism evidence="1 2">
    <name type="scientific">Gimesia chilikensis</name>
    <dbReference type="NCBI Taxonomy" id="2605989"/>
    <lineage>
        <taxon>Bacteria</taxon>
        <taxon>Pseudomonadati</taxon>
        <taxon>Planctomycetota</taxon>
        <taxon>Planctomycetia</taxon>
        <taxon>Planctomycetales</taxon>
        <taxon>Planctomycetaceae</taxon>
        <taxon>Gimesia</taxon>
    </lineage>
</organism>
<reference evidence="1 2" key="1">
    <citation type="submission" date="2019-02" db="EMBL/GenBank/DDBJ databases">
        <title>Deep-cultivation of Planctomycetes and their phenomic and genomic characterization uncovers novel biology.</title>
        <authorList>
            <person name="Wiegand S."/>
            <person name="Jogler M."/>
            <person name="Boedeker C."/>
            <person name="Pinto D."/>
            <person name="Vollmers J."/>
            <person name="Rivas-Marin E."/>
            <person name="Kohn T."/>
            <person name="Peeters S.H."/>
            <person name="Heuer A."/>
            <person name="Rast P."/>
            <person name="Oberbeckmann S."/>
            <person name="Bunk B."/>
            <person name="Jeske O."/>
            <person name="Meyerdierks A."/>
            <person name="Storesund J.E."/>
            <person name="Kallscheuer N."/>
            <person name="Luecker S."/>
            <person name="Lage O.M."/>
            <person name="Pohl T."/>
            <person name="Merkel B.J."/>
            <person name="Hornburger P."/>
            <person name="Mueller R.-W."/>
            <person name="Bruemmer F."/>
            <person name="Labrenz M."/>
            <person name="Spormann A.M."/>
            <person name="Op den Camp H."/>
            <person name="Overmann J."/>
            <person name="Amann R."/>
            <person name="Jetten M.S.M."/>
            <person name="Mascher T."/>
            <person name="Medema M.H."/>
            <person name="Devos D.P."/>
            <person name="Kaster A.-K."/>
            <person name="Ovreas L."/>
            <person name="Rohde M."/>
            <person name="Galperin M.Y."/>
            <person name="Jogler C."/>
        </authorList>
    </citation>
    <scope>NUCLEOTIDE SEQUENCE [LARGE SCALE GENOMIC DNA]</scope>
    <source>
        <strain evidence="1 2">HG66A1</strain>
    </source>
</reference>
<dbReference type="AlphaFoldDB" id="A0A517PH23"/>
<dbReference type="InterPro" id="IPR025409">
    <property type="entry name" value="DUF4303"/>
</dbReference>
<dbReference type="Proteomes" id="UP000320421">
    <property type="component" value="Chromosome"/>
</dbReference>
<evidence type="ECO:0008006" key="3">
    <source>
        <dbReference type="Google" id="ProtNLM"/>
    </source>
</evidence>